<accession>A0ACC2AD90</accession>
<evidence type="ECO:0000313" key="2">
    <source>
        <dbReference type="Proteomes" id="UP001162992"/>
    </source>
</evidence>
<keyword evidence="2" id="KW-1185">Reference proteome</keyword>
<reference evidence="2" key="1">
    <citation type="journal article" date="2024" name="Proc. Natl. Acad. Sci. U.S.A.">
        <title>Extraordinary preservation of gene collinearity over three hundred million years revealed in homosporous lycophytes.</title>
        <authorList>
            <person name="Li C."/>
            <person name="Wickell D."/>
            <person name="Kuo L.Y."/>
            <person name="Chen X."/>
            <person name="Nie B."/>
            <person name="Liao X."/>
            <person name="Peng D."/>
            <person name="Ji J."/>
            <person name="Jenkins J."/>
            <person name="Williams M."/>
            <person name="Shu S."/>
            <person name="Plott C."/>
            <person name="Barry K."/>
            <person name="Rajasekar S."/>
            <person name="Grimwood J."/>
            <person name="Han X."/>
            <person name="Sun S."/>
            <person name="Hou Z."/>
            <person name="He W."/>
            <person name="Dai G."/>
            <person name="Sun C."/>
            <person name="Schmutz J."/>
            <person name="Leebens-Mack J.H."/>
            <person name="Li F.W."/>
            <person name="Wang L."/>
        </authorList>
    </citation>
    <scope>NUCLEOTIDE SEQUENCE [LARGE SCALE GENOMIC DNA]</scope>
    <source>
        <strain evidence="2">cv. PW_Plant_1</strain>
    </source>
</reference>
<evidence type="ECO:0000313" key="1">
    <source>
        <dbReference type="EMBL" id="KAJ7515534.1"/>
    </source>
</evidence>
<organism evidence="1 2">
    <name type="scientific">Diphasiastrum complanatum</name>
    <name type="common">Issler's clubmoss</name>
    <name type="synonym">Lycopodium complanatum</name>
    <dbReference type="NCBI Taxonomy" id="34168"/>
    <lineage>
        <taxon>Eukaryota</taxon>
        <taxon>Viridiplantae</taxon>
        <taxon>Streptophyta</taxon>
        <taxon>Embryophyta</taxon>
        <taxon>Tracheophyta</taxon>
        <taxon>Lycopodiopsida</taxon>
        <taxon>Lycopodiales</taxon>
        <taxon>Lycopodiaceae</taxon>
        <taxon>Lycopodioideae</taxon>
        <taxon>Diphasiastrum</taxon>
    </lineage>
</organism>
<gene>
    <name evidence="1" type="ORF">O6H91_22G017000</name>
</gene>
<dbReference type="Proteomes" id="UP001162992">
    <property type="component" value="Chromosome 22"/>
</dbReference>
<protein>
    <submittedName>
        <fullName evidence="1">Uncharacterized protein</fullName>
    </submittedName>
</protein>
<comment type="caution">
    <text evidence="1">The sequence shown here is derived from an EMBL/GenBank/DDBJ whole genome shotgun (WGS) entry which is preliminary data.</text>
</comment>
<name>A0ACC2AD90_DIPCM</name>
<dbReference type="EMBL" id="CM055113">
    <property type="protein sequence ID" value="KAJ7515534.1"/>
    <property type="molecule type" value="Genomic_DNA"/>
</dbReference>
<sequence length="588" mass="65055">MKGLGQRQVVAVKSVTGAGGLEWWSKDKLLPGDVLEQLRVVSNVVILVNAPFPGGKAGLQSELREIYNVGARVIVKARRGRRQDKEAIIVEVHACVVAEESVMRKKHYSLADANDKSHIIVLMDGSEEECISLQNETRKVLEEVRRSRVANAQLKDCLVPYTWQQKMQSFLPCPNSGMIFSLLLMPFQPNRAFPEFYDMEETSARAMAWLSSAQTSGVPITFVNIQIEPILLQGSGSSYFGSSSKEDLPSVVNVGKYTIQDWQGTDIHIVRAIRLWFAPAAAELSVNLKPTVGETRLGVGISRTEEGFCYVSSVDHGTAADRAGLKKFYEGACSAQKLLVISRVAGEKVTPWMVNSSGSIRCFDTISISEKLSAHRQAQQPIQFHLMIWDGAFDGQGWKLEVNASSRTGVTDEPAPVGSRDGRSNPTSRNSSPRKLDRHQHHASISSSSPKQSEWHYQSDGNSSPTRSNVYHSPDGSTSSRLSNQDHQTDANGNINHSFSFNRSQPQKIESMPWGLTPKQSREGNNHCRVHPRDISSEDGVDDAVIKEQSESRESRLASALKRAVSDNELAIDEIQPVKENMDFSFSF</sequence>
<proteinExistence type="predicted"/>